<dbReference type="Pfam" id="PF01420">
    <property type="entry name" value="Methylase_S"/>
    <property type="match status" value="1"/>
</dbReference>
<dbReference type="InterPro" id="IPR044946">
    <property type="entry name" value="Restrct_endonuc_typeI_TRD_sf"/>
</dbReference>
<accession>A0ABQ6YK52</accession>
<dbReference type="Proteomes" id="UP000798951">
    <property type="component" value="Unassembled WGS sequence"/>
</dbReference>
<name>A0ABQ6YK52_9NOCA</name>
<feature type="domain" description="Type I restriction modification DNA specificity" evidence="5">
    <location>
        <begin position="546"/>
        <end position="724"/>
    </location>
</feature>
<protein>
    <submittedName>
        <fullName evidence="7">Type I restriction modification DNA specificity protein</fullName>
    </submittedName>
</protein>
<organism evidence="7 8">
    <name type="scientific">Nocardia caishijiensis</name>
    <dbReference type="NCBI Taxonomy" id="184756"/>
    <lineage>
        <taxon>Bacteria</taxon>
        <taxon>Bacillati</taxon>
        <taxon>Actinomycetota</taxon>
        <taxon>Actinomycetes</taxon>
        <taxon>Mycobacteriales</taxon>
        <taxon>Nocardiaceae</taxon>
        <taxon>Nocardia</taxon>
    </lineage>
</organism>
<evidence type="ECO:0000256" key="3">
    <source>
        <dbReference type="ARBA" id="ARBA00023125"/>
    </source>
</evidence>
<dbReference type="InterPro" id="IPR003356">
    <property type="entry name" value="DNA_methylase_A-5"/>
</dbReference>
<evidence type="ECO:0000256" key="1">
    <source>
        <dbReference type="ARBA" id="ARBA00010923"/>
    </source>
</evidence>
<dbReference type="SUPFAM" id="SSF53335">
    <property type="entry name" value="S-adenosyl-L-methionine-dependent methyltransferases"/>
    <property type="match status" value="1"/>
</dbReference>
<gene>
    <name evidence="7" type="ORF">FNL39_10586</name>
</gene>
<feature type="domain" description="DNA methylase adenine-specific" evidence="6">
    <location>
        <begin position="227"/>
        <end position="502"/>
    </location>
</feature>
<dbReference type="InterPro" id="IPR029063">
    <property type="entry name" value="SAM-dependent_MTases_sf"/>
</dbReference>
<dbReference type="InterPro" id="IPR000055">
    <property type="entry name" value="Restrct_endonuc_typeI_TRD"/>
</dbReference>
<proteinExistence type="inferred from homology"/>
<dbReference type="InterPro" id="IPR002052">
    <property type="entry name" value="DNA_methylase_N6_adenine_CS"/>
</dbReference>
<dbReference type="EMBL" id="VMSD01000005">
    <property type="protein sequence ID" value="KAF0846175.1"/>
    <property type="molecule type" value="Genomic_DNA"/>
</dbReference>
<dbReference type="PANTHER" id="PTHR42998">
    <property type="entry name" value="TYPE I RESTRICTION ENZYME HINDVIIP M PROTEIN-RELATED"/>
    <property type="match status" value="1"/>
</dbReference>
<dbReference type="PRINTS" id="PR00507">
    <property type="entry name" value="N12N6MTFRASE"/>
</dbReference>
<comment type="caution">
    <text evidence="7">The sequence shown here is derived from an EMBL/GenBank/DDBJ whole genome shotgun (WGS) entry which is preliminary data.</text>
</comment>
<evidence type="ECO:0000313" key="7">
    <source>
        <dbReference type="EMBL" id="KAF0846175.1"/>
    </source>
</evidence>
<dbReference type="PANTHER" id="PTHR42998:SF1">
    <property type="entry name" value="TYPE I RESTRICTION ENZYME HINDI METHYLASE SUBUNIT"/>
    <property type="match status" value="1"/>
</dbReference>
<keyword evidence="3" id="KW-0238">DNA-binding</keyword>
<comment type="similarity">
    <text evidence="1">Belongs to the type-I restriction system S methylase family.</text>
</comment>
<keyword evidence="8" id="KW-1185">Reference proteome</keyword>
<dbReference type="InterPro" id="IPR052916">
    <property type="entry name" value="Type-I_RE_MTase_Subunit"/>
</dbReference>
<dbReference type="Pfam" id="PF02384">
    <property type="entry name" value="N6_Mtase"/>
    <property type="match status" value="1"/>
</dbReference>
<evidence type="ECO:0000256" key="4">
    <source>
        <dbReference type="SAM" id="MobiDB-lite"/>
    </source>
</evidence>
<keyword evidence="2" id="KW-0680">Restriction system</keyword>
<dbReference type="Gene3D" id="3.90.220.20">
    <property type="entry name" value="DNA methylase specificity domains"/>
    <property type="match status" value="1"/>
</dbReference>
<feature type="compositionally biased region" description="Low complexity" evidence="4">
    <location>
        <begin position="95"/>
        <end position="106"/>
    </location>
</feature>
<evidence type="ECO:0000313" key="8">
    <source>
        <dbReference type="Proteomes" id="UP000798951"/>
    </source>
</evidence>
<dbReference type="PROSITE" id="PS00092">
    <property type="entry name" value="N6_MTASE"/>
    <property type="match status" value="1"/>
</dbReference>
<sequence>MSDNDRAASQLVNRAELAEMLLVDKSTFKVWSNRHPDFPEPVGTDERGAQFYDLDELLTWLDGRKIGKHKLLEDEPVGTTYGDRLRRSAAHRTRPSTVTSAPSSSAGEPANANALIAQLRQWPRSGSGPGFLPMAALALTFLNTTDPTALSTAVTDGPLPQLWSNVCDQLDKAGQRRGISAHLSSDLRTMRPPQTQHLRAALDLARTLGPVAARVLVEQFDAQAELGPTRYVAPAAVSRLMAGCAVGAVSSGPVTLYDPNVRGGELLHAALEFLGQAEVSIEARAADPQLARLAGLSLGTTGRPTTVSTGSSPWSRLNHPFATAVVTNPPFNETLDDAAGELRWSYGTPPQRNGNYAWLQLAVSVLEPGGFAAVLMPAKAGQSTNTADREIRKAMVRAGVVHAVISLPDRLFRPTDLPAAIWVLRSPATAPVRFVVARQAGERTATGRHRLPREVVDDIVRYVHGPSERVGGAETPWQGISVTGDRIEQFDDALEPALYLRSTPTPAPKDLLARARQVQHDVLMAVGRAHAVGKRLSAVRLQPSLPANWKTEQLDRLCDLRSGPTPKNLAAANRCPSGVRVISNKHLTEAGIVHDDADGVRDDIARRMQRYTVMADDVLIVRTGSLGRPVIVDAQHQGYLLGSNLIRLRPYDSDEFDPRFLRIVLGSAEVMAWMRSHSAGTVVHSLGAEQLAKLPVVVPPIADQRAIAEAMQAIDDQITTLHAALTAARKAREHLADGLLSGAVTAGIP</sequence>
<feature type="region of interest" description="Disordered" evidence="4">
    <location>
        <begin position="84"/>
        <end position="109"/>
    </location>
</feature>
<dbReference type="Gene3D" id="3.40.50.150">
    <property type="entry name" value="Vaccinia Virus protein VP39"/>
    <property type="match status" value="1"/>
</dbReference>
<dbReference type="SUPFAM" id="SSF116734">
    <property type="entry name" value="DNA methylase specificity domain"/>
    <property type="match status" value="1"/>
</dbReference>
<reference evidence="7 8" key="1">
    <citation type="submission" date="2019-07" db="EMBL/GenBank/DDBJ databases">
        <title>Genomic Encyclopedia of Type Strains, Phase IV (KMG-IV): sequencing the most valuable type-strain genomes for metagenomic binning, comparative biology and taxonomic classification.</title>
        <authorList>
            <person name="Goeker M."/>
        </authorList>
    </citation>
    <scope>NUCLEOTIDE SEQUENCE [LARGE SCALE GENOMIC DNA]</scope>
    <source>
        <strain evidence="7 8">DSM 44831</strain>
    </source>
</reference>
<evidence type="ECO:0000256" key="2">
    <source>
        <dbReference type="ARBA" id="ARBA00022747"/>
    </source>
</evidence>
<evidence type="ECO:0000259" key="5">
    <source>
        <dbReference type="Pfam" id="PF01420"/>
    </source>
</evidence>
<dbReference type="RefSeq" id="WP_067984760.1">
    <property type="nucleotide sequence ID" value="NZ_VMSD01000005.1"/>
</dbReference>
<evidence type="ECO:0000259" key="6">
    <source>
        <dbReference type="Pfam" id="PF02384"/>
    </source>
</evidence>